<proteinExistence type="predicted"/>
<protein>
    <submittedName>
        <fullName evidence="2">Gelsolin</fullName>
    </submittedName>
</protein>
<evidence type="ECO:0000313" key="2">
    <source>
        <dbReference type="WBParaSite" id="JU765_v2.g559.t1"/>
    </source>
</evidence>
<organism evidence="1 2">
    <name type="scientific">Panagrolaimus sp. JU765</name>
    <dbReference type="NCBI Taxonomy" id="591449"/>
    <lineage>
        <taxon>Eukaryota</taxon>
        <taxon>Metazoa</taxon>
        <taxon>Ecdysozoa</taxon>
        <taxon>Nematoda</taxon>
        <taxon>Chromadorea</taxon>
        <taxon>Rhabditida</taxon>
        <taxon>Tylenchina</taxon>
        <taxon>Panagrolaimomorpha</taxon>
        <taxon>Panagrolaimoidea</taxon>
        <taxon>Panagrolaimidae</taxon>
        <taxon>Panagrolaimus</taxon>
    </lineage>
</organism>
<reference evidence="2" key="1">
    <citation type="submission" date="2022-11" db="UniProtKB">
        <authorList>
            <consortium name="WormBaseParasite"/>
        </authorList>
    </citation>
    <scope>IDENTIFICATION</scope>
</reference>
<name>A0AC34RCX6_9BILA</name>
<dbReference type="Proteomes" id="UP000887576">
    <property type="component" value="Unplaced"/>
</dbReference>
<sequence>MSETQENQQKMKNFTITCNNEVINCHAEIPSEFCVFLWIGQDSTATMAFGLLKHKSVIYGSPTPICAMQINEFASRVAKLFDGRQVFVSTDLDQERDKNFWTDLYTVMKEYILANAEFFQLDKELKS</sequence>
<dbReference type="WBParaSite" id="JU765_v2.g559.t1">
    <property type="protein sequence ID" value="JU765_v2.g559.t1"/>
    <property type="gene ID" value="JU765_v2.g559"/>
</dbReference>
<evidence type="ECO:0000313" key="1">
    <source>
        <dbReference type="Proteomes" id="UP000887576"/>
    </source>
</evidence>
<accession>A0AC34RCX6</accession>